<feature type="transmembrane region" description="Helical" evidence="7">
    <location>
        <begin position="59"/>
        <end position="80"/>
    </location>
</feature>
<sequence length="445" mass="47032">MVGRRKRSEREPRPSMFRALSNRNFRVWIIGALLSNIGGWGQRAAQDWLVLTELTNNDAVALGISLALQFGPILILGPFVGPFIDRFPGRTIILWAAVVETLFGVVLGIAVLVGVANLGLVYALALGLGIIQSIETPARQIFVNELVSKDTVSNAIGLNSTMFNTSRLIGPALAGIGISAVGTGWTILVAGLMFSSAVVSISLLRRNELHAVPKAPKERGQFRAGLAYIRSRKDLVVVLTMLFIVGTVVFNFGIFSSTMAVIEFGLGAHDYGFIMSALAVGSLGGALLVTRSARPRLSVITMAAASIAVGGLAAALAPTVTTFVVLYPILGFGGVLMVATINSYIQTTTDEIYRGRVMAIFSTLLVGATLIGSPLAGWVSNAFGPRWAIGVAALGGLVAAIIAVVWMRSSHNISTMDTVRSAFTRSSTEQSDTATQLITITERGP</sequence>
<evidence type="ECO:0000313" key="9">
    <source>
        <dbReference type="EMBL" id="CAB4580695.1"/>
    </source>
</evidence>
<accession>A0A6J6EZ54</accession>
<keyword evidence="4 7" id="KW-0812">Transmembrane</keyword>
<feature type="transmembrane region" description="Helical" evidence="7">
    <location>
        <begin position="357"/>
        <end position="375"/>
    </location>
</feature>
<dbReference type="EMBL" id="CAEZTZ010000023">
    <property type="protein sequence ID" value="CAB4580695.1"/>
    <property type="molecule type" value="Genomic_DNA"/>
</dbReference>
<evidence type="ECO:0000313" key="10">
    <source>
        <dbReference type="EMBL" id="CAB4860702.1"/>
    </source>
</evidence>
<feature type="transmembrane region" description="Helical" evidence="7">
    <location>
        <begin position="323"/>
        <end position="345"/>
    </location>
</feature>
<reference evidence="9" key="1">
    <citation type="submission" date="2020-05" db="EMBL/GenBank/DDBJ databases">
        <authorList>
            <person name="Chiriac C."/>
            <person name="Salcher M."/>
            <person name="Ghai R."/>
            <person name="Kavagutti S V."/>
        </authorList>
    </citation>
    <scope>NUCLEOTIDE SEQUENCE</scope>
</reference>
<gene>
    <name evidence="9" type="ORF">UFOPK1767_00295</name>
    <name evidence="10" type="ORF">UFOPK3339_00393</name>
</gene>
<keyword evidence="5 7" id="KW-1133">Transmembrane helix</keyword>
<dbReference type="PANTHER" id="PTHR23513:SF11">
    <property type="entry name" value="STAPHYLOFERRIN A TRANSPORTER"/>
    <property type="match status" value="1"/>
</dbReference>
<keyword evidence="2" id="KW-0813">Transport</keyword>
<evidence type="ECO:0000256" key="1">
    <source>
        <dbReference type="ARBA" id="ARBA00004651"/>
    </source>
</evidence>
<evidence type="ECO:0000256" key="2">
    <source>
        <dbReference type="ARBA" id="ARBA00022448"/>
    </source>
</evidence>
<dbReference type="InterPro" id="IPR020846">
    <property type="entry name" value="MFS_dom"/>
</dbReference>
<dbReference type="CDD" id="cd06173">
    <property type="entry name" value="MFS_MefA_like"/>
    <property type="match status" value="1"/>
</dbReference>
<dbReference type="GO" id="GO:0005886">
    <property type="term" value="C:plasma membrane"/>
    <property type="evidence" value="ECO:0007669"/>
    <property type="project" value="UniProtKB-SubCell"/>
</dbReference>
<dbReference type="AlphaFoldDB" id="A0A6J6EZ54"/>
<organism evidence="9">
    <name type="scientific">freshwater metagenome</name>
    <dbReference type="NCBI Taxonomy" id="449393"/>
    <lineage>
        <taxon>unclassified sequences</taxon>
        <taxon>metagenomes</taxon>
        <taxon>ecological metagenomes</taxon>
    </lineage>
</organism>
<evidence type="ECO:0000256" key="5">
    <source>
        <dbReference type="ARBA" id="ARBA00022989"/>
    </source>
</evidence>
<feature type="transmembrane region" description="Helical" evidence="7">
    <location>
        <begin position="297"/>
        <end position="317"/>
    </location>
</feature>
<dbReference type="Gene3D" id="1.20.1250.20">
    <property type="entry name" value="MFS general substrate transporter like domains"/>
    <property type="match status" value="1"/>
</dbReference>
<proteinExistence type="predicted"/>
<feature type="transmembrane region" description="Helical" evidence="7">
    <location>
        <begin position="92"/>
        <end position="116"/>
    </location>
</feature>
<dbReference type="SUPFAM" id="SSF103473">
    <property type="entry name" value="MFS general substrate transporter"/>
    <property type="match status" value="1"/>
</dbReference>
<feature type="transmembrane region" description="Helical" evidence="7">
    <location>
        <begin position="387"/>
        <end position="407"/>
    </location>
</feature>
<dbReference type="InterPro" id="IPR036259">
    <property type="entry name" value="MFS_trans_sf"/>
</dbReference>
<evidence type="ECO:0000259" key="8">
    <source>
        <dbReference type="PROSITE" id="PS50850"/>
    </source>
</evidence>
<dbReference type="PANTHER" id="PTHR23513">
    <property type="entry name" value="INTEGRAL MEMBRANE EFFLUX PROTEIN-RELATED"/>
    <property type="match status" value="1"/>
</dbReference>
<feature type="domain" description="Major facilitator superfamily (MFS) profile" evidence="8">
    <location>
        <begin position="220"/>
        <end position="445"/>
    </location>
</feature>
<evidence type="ECO:0000256" key="4">
    <source>
        <dbReference type="ARBA" id="ARBA00022692"/>
    </source>
</evidence>
<keyword evidence="6 7" id="KW-0472">Membrane</keyword>
<name>A0A6J6EZ54_9ZZZZ</name>
<dbReference type="Pfam" id="PF05977">
    <property type="entry name" value="MFS_3"/>
    <property type="match status" value="1"/>
</dbReference>
<evidence type="ECO:0000256" key="7">
    <source>
        <dbReference type="SAM" id="Phobius"/>
    </source>
</evidence>
<dbReference type="GO" id="GO:0022857">
    <property type="term" value="F:transmembrane transporter activity"/>
    <property type="evidence" value="ECO:0007669"/>
    <property type="project" value="InterPro"/>
</dbReference>
<feature type="transmembrane region" description="Helical" evidence="7">
    <location>
        <begin position="271"/>
        <end position="290"/>
    </location>
</feature>
<dbReference type="PROSITE" id="PS50850">
    <property type="entry name" value="MFS"/>
    <property type="match status" value="1"/>
</dbReference>
<evidence type="ECO:0000256" key="6">
    <source>
        <dbReference type="ARBA" id="ARBA00023136"/>
    </source>
</evidence>
<feature type="transmembrane region" description="Helical" evidence="7">
    <location>
        <begin position="235"/>
        <end position="259"/>
    </location>
</feature>
<dbReference type="EMBL" id="CAFBLF010000041">
    <property type="protein sequence ID" value="CAB4860702.1"/>
    <property type="molecule type" value="Genomic_DNA"/>
</dbReference>
<comment type="subcellular location">
    <subcellularLocation>
        <location evidence="1">Cell membrane</location>
        <topology evidence="1">Multi-pass membrane protein</topology>
    </subcellularLocation>
</comment>
<protein>
    <submittedName>
        <fullName evidence="9">Unannotated protein</fullName>
    </submittedName>
</protein>
<dbReference type="InterPro" id="IPR010290">
    <property type="entry name" value="TM_effector"/>
</dbReference>
<feature type="transmembrane region" description="Helical" evidence="7">
    <location>
        <begin position="172"/>
        <end position="204"/>
    </location>
</feature>
<keyword evidence="3" id="KW-1003">Cell membrane</keyword>
<evidence type="ECO:0000256" key="3">
    <source>
        <dbReference type="ARBA" id="ARBA00022475"/>
    </source>
</evidence>